<proteinExistence type="predicted"/>
<evidence type="ECO:0000256" key="2">
    <source>
        <dbReference type="SAM" id="Phobius"/>
    </source>
</evidence>
<reference evidence="3 4" key="1">
    <citation type="submission" date="2017-11" db="EMBL/GenBank/DDBJ databases">
        <title>Genome sequencing of Fusobacterium periodonticum KCOM 1263.</title>
        <authorList>
            <person name="Kook J.-K."/>
            <person name="Park S.-N."/>
            <person name="Lim Y.K."/>
        </authorList>
    </citation>
    <scope>NUCLEOTIDE SEQUENCE [LARGE SCALE GENOMIC DNA]</scope>
    <source>
        <strain evidence="3 4">KCOM 1263</strain>
    </source>
</reference>
<evidence type="ECO:0000313" key="4">
    <source>
        <dbReference type="Proteomes" id="UP000228552"/>
    </source>
</evidence>
<protein>
    <submittedName>
        <fullName evidence="3">Uncharacterized protein</fullName>
    </submittedName>
</protein>
<feature type="coiled-coil region" evidence="1">
    <location>
        <begin position="286"/>
        <end position="313"/>
    </location>
</feature>
<dbReference type="AlphaFoldDB" id="A0AAD0AQ30"/>
<accession>A0AAD0AQ30</accession>
<keyword evidence="2" id="KW-1133">Transmembrane helix</keyword>
<dbReference type="Proteomes" id="UP000228552">
    <property type="component" value="Chromosome"/>
</dbReference>
<sequence length="316" mass="37993">MKGVKDNELKKIEYSQHCILYYYALLTLIIFDFIAGVFFIINLIRFELLIFIIVFGIMTYFFTRAIVNCLKFFISKEECYCKNENLIYKRILFKKFLLKELKIPLLDIEEVLDKGHVYSENGGGNYVSPTDFVFLFFKPYKRVLLNLKRGIKYDIFTYTYPYPYIEKEIYDDTDFLKSFNELKEMIEAEQKKILFNQKVENLMEKYNFPLDERYSYILNKILDEEKLFISEKDNNFIINGDSEAIKDLEIFKDMNFEEIDFYVFYVNYLSKKEYENKKVLVGYNGIDGKEVTISKLKEDINEIRDSRSKYGREVEK</sequence>
<evidence type="ECO:0000256" key="1">
    <source>
        <dbReference type="SAM" id="Coils"/>
    </source>
</evidence>
<feature type="transmembrane region" description="Helical" evidence="2">
    <location>
        <begin position="48"/>
        <end position="67"/>
    </location>
</feature>
<name>A0AAD0AQ30_9FUSO</name>
<dbReference type="EMBL" id="CP024700">
    <property type="protein sequence ID" value="ATV62935.1"/>
    <property type="molecule type" value="Genomic_DNA"/>
</dbReference>
<keyword evidence="1" id="KW-0175">Coiled coil</keyword>
<gene>
    <name evidence="3" type="ORF">CTM74_13440</name>
</gene>
<keyword evidence="2" id="KW-0472">Membrane</keyword>
<feature type="transmembrane region" description="Helical" evidence="2">
    <location>
        <begin position="20"/>
        <end position="41"/>
    </location>
</feature>
<keyword evidence="4" id="KW-1185">Reference proteome</keyword>
<keyword evidence="2" id="KW-0812">Transmembrane</keyword>
<organism evidence="3 4">
    <name type="scientific">Fusobacterium pseudoperiodonticum</name>
    <dbReference type="NCBI Taxonomy" id="2663009"/>
    <lineage>
        <taxon>Bacteria</taxon>
        <taxon>Fusobacteriati</taxon>
        <taxon>Fusobacteriota</taxon>
        <taxon>Fusobacteriia</taxon>
        <taxon>Fusobacteriales</taxon>
        <taxon>Fusobacteriaceae</taxon>
        <taxon>Fusobacterium</taxon>
    </lineage>
</organism>
<dbReference type="RefSeq" id="WP_099988633.1">
    <property type="nucleotide sequence ID" value="NZ_CP024700.1"/>
</dbReference>
<evidence type="ECO:0000313" key="3">
    <source>
        <dbReference type="EMBL" id="ATV62935.1"/>
    </source>
</evidence>